<dbReference type="Proteomes" id="UP000663929">
    <property type="component" value="Chromosome"/>
</dbReference>
<dbReference type="EMBL" id="CP071793">
    <property type="protein sequence ID" value="QTD48743.1"/>
    <property type="molecule type" value="Genomic_DNA"/>
</dbReference>
<evidence type="ECO:0008006" key="3">
    <source>
        <dbReference type="Google" id="ProtNLM"/>
    </source>
</evidence>
<name>A0A8A4TGH2_SULCO</name>
<dbReference type="AlphaFoldDB" id="A0A8A4TGH2"/>
<dbReference type="InterPro" id="IPR025737">
    <property type="entry name" value="FApF"/>
</dbReference>
<reference evidence="1" key="1">
    <citation type="submission" date="2021-03" db="EMBL/GenBank/DDBJ databases">
        <title>Acanthopleuribacteraceae sp. M133.</title>
        <authorList>
            <person name="Wang G."/>
        </authorList>
    </citation>
    <scope>NUCLEOTIDE SEQUENCE</scope>
    <source>
        <strain evidence="1">M133</strain>
    </source>
</reference>
<gene>
    <name evidence="1" type="ORF">J3U87_24445</name>
</gene>
<proteinExistence type="predicted"/>
<sequence length="356" mass="39397">MNTKSLSSQGHRLPATISFHRSLFHGLILLAVSLFPLFAHDGETNPSANSWDASRPDSHAPIHVMGDHTHNRGEWMVSYRFMRMDMDGNRAGTDSLTPEQVLQNFMVTPLDMTMDMHMLGAMYAPTDQLTLMLMAPFLDMDMAHRTRMGAQFTTSSSHIGDMSLTGLYKFFDDNRMRAHFNFGVSLPTGSIDHTDATPMAAVAQLPYPMQTGSGTYDVTPGITWLGQTDKLSWGVQLKNRIHLGENDRDYTRGDRLESFIWGALPLGQSTSVSLSLDYADWQDYDGADTALNPMMVPTARTDLRAGSRLDGGIGLNVKLPGGHRLALDFTLPVSQDLDGPQLETDLAATLGWQKSW</sequence>
<evidence type="ECO:0000313" key="1">
    <source>
        <dbReference type="EMBL" id="QTD48743.1"/>
    </source>
</evidence>
<organism evidence="1 2">
    <name type="scientific">Sulfidibacter corallicola</name>
    <dbReference type="NCBI Taxonomy" id="2818388"/>
    <lineage>
        <taxon>Bacteria</taxon>
        <taxon>Pseudomonadati</taxon>
        <taxon>Acidobacteriota</taxon>
        <taxon>Holophagae</taxon>
        <taxon>Acanthopleuribacterales</taxon>
        <taxon>Acanthopleuribacteraceae</taxon>
        <taxon>Sulfidibacter</taxon>
    </lineage>
</organism>
<keyword evidence="2" id="KW-1185">Reference proteome</keyword>
<dbReference type="KEGG" id="scor:J3U87_24445"/>
<protein>
    <recommendedName>
        <fullName evidence="3">Transporter</fullName>
    </recommendedName>
</protein>
<accession>A0A8A4TGH2</accession>
<dbReference type="Pfam" id="PF13557">
    <property type="entry name" value="Phenol_MetA_deg"/>
    <property type="match status" value="1"/>
</dbReference>
<evidence type="ECO:0000313" key="2">
    <source>
        <dbReference type="Proteomes" id="UP000663929"/>
    </source>
</evidence>
<dbReference type="RefSeq" id="WP_237378394.1">
    <property type="nucleotide sequence ID" value="NZ_CP071793.1"/>
</dbReference>